<dbReference type="PROSITE" id="PS50977">
    <property type="entry name" value="HTH_TETR_2"/>
    <property type="match status" value="1"/>
</dbReference>
<evidence type="ECO:0000256" key="1">
    <source>
        <dbReference type="ARBA" id="ARBA00022491"/>
    </source>
</evidence>
<dbReference type="InterPro" id="IPR050624">
    <property type="entry name" value="HTH-type_Tx_Regulator"/>
</dbReference>
<dbReference type="InterPro" id="IPR039538">
    <property type="entry name" value="BetI_C"/>
</dbReference>
<feature type="compositionally biased region" description="Low complexity" evidence="6">
    <location>
        <begin position="24"/>
        <end position="40"/>
    </location>
</feature>
<evidence type="ECO:0000256" key="4">
    <source>
        <dbReference type="ARBA" id="ARBA00023163"/>
    </source>
</evidence>
<dbReference type="GO" id="GO:0003677">
    <property type="term" value="F:DNA binding"/>
    <property type="evidence" value="ECO:0007669"/>
    <property type="project" value="UniProtKB-UniRule"/>
</dbReference>
<feature type="region of interest" description="Disordered" evidence="6">
    <location>
        <begin position="22"/>
        <end position="51"/>
    </location>
</feature>
<organism evidence="8 9">
    <name type="scientific">Hwanghaeella grinnelliae</name>
    <dbReference type="NCBI Taxonomy" id="2500179"/>
    <lineage>
        <taxon>Bacteria</taxon>
        <taxon>Pseudomonadati</taxon>
        <taxon>Pseudomonadota</taxon>
        <taxon>Alphaproteobacteria</taxon>
        <taxon>Rhodospirillales</taxon>
        <taxon>Rhodospirillaceae</taxon>
        <taxon>Hwanghaeella</taxon>
    </lineage>
</organism>
<dbReference type="InterPro" id="IPR036271">
    <property type="entry name" value="Tet_transcr_reg_TetR-rel_C_sf"/>
</dbReference>
<dbReference type="PRINTS" id="PR00455">
    <property type="entry name" value="HTHTETR"/>
</dbReference>
<sequence length="252" mass="28018">MRLRLPEMRGLRNKELVRRRHIGKNASKSVNKKSSPNKGSRTGRAGRSQAANSETRAEALITVAFDLFAERNFASVTIKDIANAAGVNTALIYYYYDNKEGLFRATLENAIGEIFAAFETLETNVNDPPLVIDEWLRIHHAQFSTVQKFVKVCLDYKGAADSDPVIDAAIVSFYEKERRLLADAIRDGIEIGLFRKVDPVELADQISTHLDGIMVRAVIVSGYDLKAGIYGFSKIVWEILGYTPEAAFSAAE</sequence>
<dbReference type="PANTHER" id="PTHR43479">
    <property type="entry name" value="ACREF/ENVCD OPERON REPRESSOR-RELATED"/>
    <property type="match status" value="1"/>
</dbReference>
<keyword evidence="3 5" id="KW-0238">DNA-binding</keyword>
<dbReference type="EMBL" id="SADE01000001">
    <property type="protein sequence ID" value="RVU38433.1"/>
    <property type="molecule type" value="Genomic_DNA"/>
</dbReference>
<evidence type="ECO:0000256" key="3">
    <source>
        <dbReference type="ARBA" id="ARBA00023125"/>
    </source>
</evidence>
<evidence type="ECO:0000256" key="6">
    <source>
        <dbReference type="SAM" id="MobiDB-lite"/>
    </source>
</evidence>
<reference evidence="9" key="1">
    <citation type="submission" date="2019-01" db="EMBL/GenBank/DDBJ databases">
        <title>Gri0909 isolated from a small marine red alga.</title>
        <authorList>
            <person name="Kim J."/>
            <person name="Jeong S.E."/>
            <person name="Jeon C.O."/>
        </authorList>
    </citation>
    <scope>NUCLEOTIDE SEQUENCE [LARGE SCALE GENOMIC DNA]</scope>
    <source>
        <strain evidence="9">Gri0909</strain>
    </source>
</reference>
<evidence type="ECO:0000256" key="2">
    <source>
        <dbReference type="ARBA" id="ARBA00023015"/>
    </source>
</evidence>
<dbReference type="AlphaFoldDB" id="A0A3S2Y4N0"/>
<protein>
    <submittedName>
        <fullName evidence="8">TetR/AcrR family transcriptional regulator</fullName>
    </submittedName>
</protein>
<dbReference type="InterPro" id="IPR009057">
    <property type="entry name" value="Homeodomain-like_sf"/>
</dbReference>
<keyword evidence="4" id="KW-0804">Transcription</keyword>
<dbReference type="InterPro" id="IPR001647">
    <property type="entry name" value="HTH_TetR"/>
</dbReference>
<dbReference type="Proteomes" id="UP000287447">
    <property type="component" value="Unassembled WGS sequence"/>
</dbReference>
<dbReference type="PANTHER" id="PTHR43479:SF11">
    <property type="entry name" value="ACREF_ENVCD OPERON REPRESSOR-RELATED"/>
    <property type="match status" value="1"/>
</dbReference>
<dbReference type="Gene3D" id="1.10.10.60">
    <property type="entry name" value="Homeodomain-like"/>
    <property type="match status" value="1"/>
</dbReference>
<accession>A0A3S2Y4N0</accession>
<name>A0A3S2Y4N0_9PROT</name>
<dbReference type="Pfam" id="PF00440">
    <property type="entry name" value="TetR_N"/>
    <property type="match status" value="1"/>
</dbReference>
<keyword evidence="1" id="KW-0678">Repressor</keyword>
<dbReference type="SUPFAM" id="SSF46689">
    <property type="entry name" value="Homeodomain-like"/>
    <property type="match status" value="1"/>
</dbReference>
<evidence type="ECO:0000259" key="7">
    <source>
        <dbReference type="PROSITE" id="PS50977"/>
    </source>
</evidence>
<evidence type="ECO:0000313" key="9">
    <source>
        <dbReference type="Proteomes" id="UP000287447"/>
    </source>
</evidence>
<keyword evidence="2" id="KW-0805">Transcription regulation</keyword>
<dbReference type="Pfam" id="PF13977">
    <property type="entry name" value="TetR_C_6"/>
    <property type="match status" value="1"/>
</dbReference>
<feature type="domain" description="HTH tetR-type" evidence="7">
    <location>
        <begin position="54"/>
        <end position="114"/>
    </location>
</feature>
<feature type="DNA-binding region" description="H-T-H motif" evidence="5">
    <location>
        <begin position="77"/>
        <end position="96"/>
    </location>
</feature>
<proteinExistence type="predicted"/>
<evidence type="ECO:0000313" key="8">
    <source>
        <dbReference type="EMBL" id="RVU38433.1"/>
    </source>
</evidence>
<evidence type="ECO:0000256" key="5">
    <source>
        <dbReference type="PROSITE-ProRule" id="PRU00335"/>
    </source>
</evidence>
<keyword evidence="9" id="KW-1185">Reference proteome</keyword>
<gene>
    <name evidence="8" type="ORF">EOI86_03870</name>
</gene>
<dbReference type="Gene3D" id="1.10.357.10">
    <property type="entry name" value="Tetracycline Repressor, domain 2"/>
    <property type="match status" value="1"/>
</dbReference>
<dbReference type="SUPFAM" id="SSF48498">
    <property type="entry name" value="Tetracyclin repressor-like, C-terminal domain"/>
    <property type="match status" value="1"/>
</dbReference>
<comment type="caution">
    <text evidence="8">The sequence shown here is derived from an EMBL/GenBank/DDBJ whole genome shotgun (WGS) entry which is preliminary data.</text>
</comment>